<dbReference type="RefSeq" id="WP_072426782.1">
    <property type="nucleotide sequence ID" value="NZ_FPKR01000001.1"/>
</dbReference>
<evidence type="ECO:0000256" key="3">
    <source>
        <dbReference type="ARBA" id="ARBA00022801"/>
    </source>
</evidence>
<dbReference type="PANTHER" id="PTHR15162">
    <property type="entry name" value="ASPARTOACYLASE"/>
    <property type="match status" value="1"/>
</dbReference>
<dbReference type="Pfam" id="PF24827">
    <property type="entry name" value="AstE_AspA_cat"/>
    <property type="match status" value="1"/>
</dbReference>
<dbReference type="InterPro" id="IPR055438">
    <property type="entry name" value="AstE_AspA_cat"/>
</dbReference>
<reference evidence="6 7" key="1">
    <citation type="submission" date="2016-11" db="EMBL/GenBank/DDBJ databases">
        <authorList>
            <person name="Jaros S."/>
            <person name="Januszkiewicz K."/>
            <person name="Wedrychowicz H."/>
        </authorList>
    </citation>
    <scope>NUCLEOTIDE SEQUENCE [LARGE SCALE GENOMIC DNA]</scope>
    <source>
        <strain evidence="6 7">DSM 18899</strain>
    </source>
</reference>
<organism evidence="6 7">
    <name type="scientific">Chitinimonas taiwanensis DSM 18899</name>
    <dbReference type="NCBI Taxonomy" id="1121279"/>
    <lineage>
        <taxon>Bacteria</taxon>
        <taxon>Pseudomonadati</taxon>
        <taxon>Pseudomonadota</taxon>
        <taxon>Betaproteobacteria</taxon>
        <taxon>Neisseriales</taxon>
        <taxon>Chitinibacteraceae</taxon>
        <taxon>Chitinimonas</taxon>
    </lineage>
</organism>
<dbReference type="GO" id="GO:0046872">
    <property type="term" value="F:metal ion binding"/>
    <property type="evidence" value="ECO:0007669"/>
    <property type="project" value="UniProtKB-KW"/>
</dbReference>
<keyword evidence="3" id="KW-0378">Hydrolase</keyword>
<dbReference type="AlphaFoldDB" id="A0A1K2H4J6"/>
<dbReference type="STRING" id="1121279.SAMN02745887_00237"/>
<dbReference type="GO" id="GO:0005829">
    <property type="term" value="C:cytosol"/>
    <property type="evidence" value="ECO:0007669"/>
    <property type="project" value="TreeGrafter"/>
</dbReference>
<accession>A0A1K2H4J6</accession>
<dbReference type="SUPFAM" id="SSF53187">
    <property type="entry name" value="Zn-dependent exopeptidases"/>
    <property type="match status" value="1"/>
</dbReference>
<dbReference type="PANTHER" id="PTHR15162:SF7">
    <property type="entry name" value="SUCCINYLGLUTAMATE DESUCCINYLASE"/>
    <property type="match status" value="1"/>
</dbReference>
<evidence type="ECO:0000256" key="4">
    <source>
        <dbReference type="ARBA" id="ARBA00022833"/>
    </source>
</evidence>
<keyword evidence="4" id="KW-0862">Zinc</keyword>
<feature type="domain" description="Succinylglutamate desuccinylase/Aspartoacylase catalytic" evidence="5">
    <location>
        <begin position="15"/>
        <end position="112"/>
    </location>
</feature>
<protein>
    <submittedName>
        <fullName evidence="6">Succinylglutamate desuccinylase / Aspartoacylase family protein</fullName>
    </submittedName>
</protein>
<keyword evidence="2" id="KW-0479">Metal-binding</keyword>
<proteinExistence type="predicted"/>
<evidence type="ECO:0000259" key="5">
    <source>
        <dbReference type="Pfam" id="PF24827"/>
    </source>
</evidence>
<dbReference type="OrthoDB" id="9774976at2"/>
<gene>
    <name evidence="6" type="ORF">SAMN02745887_00237</name>
</gene>
<evidence type="ECO:0000313" key="7">
    <source>
        <dbReference type="Proteomes" id="UP000186513"/>
    </source>
</evidence>
<evidence type="ECO:0000256" key="2">
    <source>
        <dbReference type="ARBA" id="ARBA00022723"/>
    </source>
</evidence>
<dbReference type="Proteomes" id="UP000186513">
    <property type="component" value="Unassembled WGS sequence"/>
</dbReference>
<comment type="cofactor">
    <cofactor evidence="1">
        <name>Zn(2+)</name>
        <dbReference type="ChEBI" id="CHEBI:29105"/>
    </cofactor>
</comment>
<dbReference type="GO" id="GO:0016788">
    <property type="term" value="F:hydrolase activity, acting on ester bonds"/>
    <property type="evidence" value="ECO:0007669"/>
    <property type="project" value="InterPro"/>
</dbReference>
<evidence type="ECO:0000313" key="6">
    <source>
        <dbReference type="EMBL" id="SFZ70541.1"/>
    </source>
</evidence>
<name>A0A1K2H4J6_9NEIS</name>
<dbReference type="EMBL" id="FPKR01000001">
    <property type="protein sequence ID" value="SFZ70541.1"/>
    <property type="molecule type" value="Genomic_DNA"/>
</dbReference>
<dbReference type="Gene3D" id="3.40.630.10">
    <property type="entry name" value="Zn peptidases"/>
    <property type="match status" value="1"/>
</dbReference>
<sequence>MKPFKSLTYTSPQTGPRLIVLGAVHGNELAGTRGIERVMAELDSGALQLACGSVTFVPITNPLAYEKQQRAGDRNLNRNLCPTEEPHEFEDLIANWLCPLLAQHDVLLDLHSFQSPGQPFAMVGPLNNDGPLEPFKFAHEEEALAVRLGVGRLVDGWLSTYAHGVEVRLARMPASASRAERLSADARYGVGTTEYMRAQGGYAITLECGQHDDPQGPEVAYRAIHNTLAHLGISSEVAPPAAAESVEALHIYEVIDRLDAEDSFSRTWASFDVLKAGDIIGRRANGEVLVAECDGYILFPNSKALPGHEWFYLARATDRFRA</sequence>
<dbReference type="InterPro" id="IPR050178">
    <property type="entry name" value="AspA/AstE_fam"/>
</dbReference>
<keyword evidence="7" id="KW-1185">Reference proteome</keyword>
<evidence type="ECO:0000256" key="1">
    <source>
        <dbReference type="ARBA" id="ARBA00001947"/>
    </source>
</evidence>